<proteinExistence type="predicted"/>
<dbReference type="Gene3D" id="1.20.120.160">
    <property type="entry name" value="HPT domain"/>
    <property type="match status" value="3"/>
</dbReference>
<dbReference type="PANTHER" id="PTHR43395">
    <property type="entry name" value="SENSOR HISTIDINE KINASE CHEA"/>
    <property type="match status" value="1"/>
</dbReference>
<dbReference type="OrthoDB" id="9803176at2"/>
<dbReference type="Gene3D" id="1.10.287.560">
    <property type="entry name" value="Histidine kinase CheA-like, homodimeric domain"/>
    <property type="match status" value="1"/>
</dbReference>
<evidence type="ECO:0000256" key="13">
    <source>
        <dbReference type="PROSITE-ProRule" id="PRU00169"/>
    </source>
</evidence>
<dbReference type="FunFam" id="3.30.565.10:FF:000016">
    <property type="entry name" value="Chemotaxis protein CheA, putative"/>
    <property type="match status" value="1"/>
</dbReference>
<keyword evidence="10" id="KW-0902">Two-component regulatory system</keyword>
<dbReference type="GO" id="GO:0005524">
    <property type="term" value="F:ATP binding"/>
    <property type="evidence" value="ECO:0007669"/>
    <property type="project" value="UniProtKB-KW"/>
</dbReference>
<dbReference type="PROSITE" id="PS50894">
    <property type="entry name" value="HPT"/>
    <property type="match status" value="3"/>
</dbReference>
<evidence type="ECO:0000256" key="4">
    <source>
        <dbReference type="ARBA" id="ARBA00022500"/>
    </source>
</evidence>
<dbReference type="SUPFAM" id="SSF47384">
    <property type="entry name" value="Homodimeric domain of signal transducing histidine kinase"/>
    <property type="match status" value="1"/>
</dbReference>
<evidence type="ECO:0000256" key="1">
    <source>
        <dbReference type="ARBA" id="ARBA00000085"/>
    </source>
</evidence>
<keyword evidence="8" id="KW-0418">Kinase</keyword>
<gene>
    <name evidence="19" type="ORF">NITLEN_70052</name>
</gene>
<dbReference type="InterPro" id="IPR036061">
    <property type="entry name" value="CheW-like_dom_sf"/>
</dbReference>
<dbReference type="InterPro" id="IPR001789">
    <property type="entry name" value="Sig_transdc_resp-reg_receiver"/>
</dbReference>
<dbReference type="InterPro" id="IPR002545">
    <property type="entry name" value="CheW-lke_dom"/>
</dbReference>
<dbReference type="Gene3D" id="2.30.30.40">
    <property type="entry name" value="SH3 Domains"/>
    <property type="match status" value="1"/>
</dbReference>
<keyword evidence="20" id="KW-1185">Reference proteome</keyword>
<feature type="domain" description="HPt" evidence="18">
    <location>
        <begin position="329"/>
        <end position="436"/>
    </location>
</feature>
<dbReference type="PRINTS" id="PR00344">
    <property type="entry name" value="BCTRLSENSOR"/>
</dbReference>
<evidence type="ECO:0000256" key="11">
    <source>
        <dbReference type="ARBA" id="ARBA00035100"/>
    </source>
</evidence>
<dbReference type="InterPro" id="IPR008207">
    <property type="entry name" value="Sig_transdc_His_kin_Hpt_dom"/>
</dbReference>
<dbReference type="EMBL" id="OUNR01000020">
    <property type="protein sequence ID" value="SPP66462.1"/>
    <property type="molecule type" value="Genomic_DNA"/>
</dbReference>
<dbReference type="InterPro" id="IPR036890">
    <property type="entry name" value="HATPase_C_sf"/>
</dbReference>
<evidence type="ECO:0000256" key="10">
    <source>
        <dbReference type="ARBA" id="ARBA00023012"/>
    </source>
</evidence>
<dbReference type="InterPro" id="IPR037006">
    <property type="entry name" value="CheA-like_homodim_sf"/>
</dbReference>
<dbReference type="InterPro" id="IPR036641">
    <property type="entry name" value="HPT_dom_sf"/>
</dbReference>
<feature type="modified residue" description="Phosphohistidine" evidence="12">
    <location>
        <position position="50"/>
    </location>
</feature>
<evidence type="ECO:0000256" key="2">
    <source>
        <dbReference type="ARBA" id="ARBA00012438"/>
    </source>
</evidence>
<dbReference type="Proteomes" id="UP000248168">
    <property type="component" value="Unassembled WGS sequence"/>
</dbReference>
<evidence type="ECO:0000313" key="20">
    <source>
        <dbReference type="Proteomes" id="UP000248168"/>
    </source>
</evidence>
<dbReference type="SMART" id="SM01231">
    <property type="entry name" value="H-kinase_dim"/>
    <property type="match status" value="1"/>
</dbReference>
<dbReference type="Gene3D" id="3.40.50.2300">
    <property type="match status" value="1"/>
</dbReference>
<dbReference type="PROSITE" id="PS50109">
    <property type="entry name" value="HIS_KIN"/>
    <property type="match status" value="1"/>
</dbReference>
<dbReference type="PROSITE" id="PS50851">
    <property type="entry name" value="CHEW"/>
    <property type="match status" value="1"/>
</dbReference>
<dbReference type="Pfam" id="PF00072">
    <property type="entry name" value="Response_reg"/>
    <property type="match status" value="1"/>
</dbReference>
<feature type="modified residue" description="Phosphohistidine" evidence="12">
    <location>
        <position position="376"/>
    </location>
</feature>
<organism evidence="19 20">
    <name type="scientific">Nitrospira lenta</name>
    <dbReference type="NCBI Taxonomy" id="1436998"/>
    <lineage>
        <taxon>Bacteria</taxon>
        <taxon>Pseudomonadati</taxon>
        <taxon>Nitrospirota</taxon>
        <taxon>Nitrospiria</taxon>
        <taxon>Nitrospirales</taxon>
        <taxon>Nitrospiraceae</taxon>
        <taxon>Nitrospira</taxon>
    </lineage>
</organism>
<dbReference type="Pfam" id="PF01584">
    <property type="entry name" value="CheW"/>
    <property type="match status" value="1"/>
</dbReference>
<dbReference type="InterPro" id="IPR051315">
    <property type="entry name" value="Bact_Chemotaxis_CheA"/>
</dbReference>
<evidence type="ECO:0000256" key="8">
    <source>
        <dbReference type="ARBA" id="ARBA00022777"/>
    </source>
</evidence>
<dbReference type="PANTHER" id="PTHR43395:SF10">
    <property type="entry name" value="CHEMOTAXIS PROTEIN CHEA"/>
    <property type="match status" value="1"/>
</dbReference>
<dbReference type="CDD" id="cd16916">
    <property type="entry name" value="HATPase_CheA-like"/>
    <property type="match status" value="1"/>
</dbReference>
<dbReference type="SUPFAM" id="SSF50341">
    <property type="entry name" value="CheW-like"/>
    <property type="match status" value="1"/>
</dbReference>
<dbReference type="InterPro" id="IPR004105">
    <property type="entry name" value="CheA-like_dim"/>
</dbReference>
<evidence type="ECO:0000256" key="5">
    <source>
        <dbReference type="ARBA" id="ARBA00022553"/>
    </source>
</evidence>
<name>A0A330L946_9BACT</name>
<feature type="domain" description="CheW-like" evidence="17">
    <location>
        <begin position="833"/>
        <end position="967"/>
    </location>
</feature>
<evidence type="ECO:0000256" key="14">
    <source>
        <dbReference type="SAM" id="MobiDB-lite"/>
    </source>
</evidence>
<dbReference type="PROSITE" id="PS50110">
    <property type="entry name" value="RESPONSE_REGULATORY"/>
    <property type="match status" value="1"/>
</dbReference>
<evidence type="ECO:0000256" key="12">
    <source>
        <dbReference type="PROSITE-ProRule" id="PRU00110"/>
    </source>
</evidence>
<evidence type="ECO:0000313" key="19">
    <source>
        <dbReference type="EMBL" id="SPP66462.1"/>
    </source>
</evidence>
<evidence type="ECO:0000259" key="18">
    <source>
        <dbReference type="PROSITE" id="PS50894"/>
    </source>
</evidence>
<dbReference type="SMART" id="SM00260">
    <property type="entry name" value="CheW"/>
    <property type="match status" value="1"/>
</dbReference>
<dbReference type="CDD" id="cd00088">
    <property type="entry name" value="HPT"/>
    <property type="match status" value="3"/>
</dbReference>
<evidence type="ECO:0000256" key="6">
    <source>
        <dbReference type="ARBA" id="ARBA00022679"/>
    </source>
</evidence>
<feature type="region of interest" description="Disordered" evidence="14">
    <location>
        <begin position="473"/>
        <end position="499"/>
    </location>
</feature>
<comment type="function">
    <text evidence="11">Involved in the transmission of sensory signals from the chemoreceptors to the flagellar motors. CheA is autophosphorylated; it can transfer its phosphate group to either CheB or CheY.</text>
</comment>
<evidence type="ECO:0000259" key="17">
    <source>
        <dbReference type="PROSITE" id="PS50851"/>
    </source>
</evidence>
<evidence type="ECO:0000259" key="15">
    <source>
        <dbReference type="PROSITE" id="PS50109"/>
    </source>
</evidence>
<dbReference type="GO" id="GO:0006935">
    <property type="term" value="P:chemotaxis"/>
    <property type="evidence" value="ECO:0007669"/>
    <property type="project" value="UniProtKB-KW"/>
</dbReference>
<dbReference type="RefSeq" id="WP_121990622.1">
    <property type="nucleotide sequence ID" value="NZ_OUNR01000020.1"/>
</dbReference>
<feature type="modified residue" description="4-aspartylphosphate" evidence="13">
    <location>
        <position position="1048"/>
    </location>
</feature>
<dbReference type="SMART" id="SM00448">
    <property type="entry name" value="REC"/>
    <property type="match status" value="1"/>
</dbReference>
<protein>
    <recommendedName>
        <fullName evidence="3">Chemotaxis protein CheA</fullName>
        <ecNumber evidence="2">2.7.13.3</ecNumber>
    </recommendedName>
</protein>
<keyword evidence="6 19" id="KW-0808">Transferase</keyword>
<dbReference type="SUPFAM" id="SSF52172">
    <property type="entry name" value="CheY-like"/>
    <property type="match status" value="1"/>
</dbReference>
<dbReference type="SUPFAM" id="SSF55874">
    <property type="entry name" value="ATPase domain of HSP90 chaperone/DNA topoisomerase II/histidine kinase"/>
    <property type="match status" value="1"/>
</dbReference>
<feature type="compositionally biased region" description="Polar residues" evidence="14">
    <location>
        <begin position="475"/>
        <end position="490"/>
    </location>
</feature>
<dbReference type="AlphaFoldDB" id="A0A330L946"/>
<keyword evidence="9" id="KW-0067">ATP-binding</keyword>
<sequence>MSAEFDPDSLLAIFVAEAVDGMAELKRAVHPADGAVPSPQQLHEQFIVAHRIRGAAALYGFAGIAQLSERLESLCEQGHMISEADWPRAVGAMREIVQGVQLQLDVIGQGGGEDQVTIDRCLAVSNGFLPAESTGQTAAINDNGTLGAVDGAQLSPDYLVPNVDADVLSYFVPEALEYLDTIDSLIRSLQAHPNDDDAIHRLFRTAHTLKGSGYTVGFTVIGDIAYPMEDCMGKVRERRVELSDALFEGLTRAVGIIRLALRRDSSSVPQLQHDVPAVIGFLKQIRDGGAIVAAVSSTPVVHTESQPSVAPAVNDDVAASPVLSAEYLIPQLDPEVLSYFAPEAQEYLETLEANLLRLDKNIHDNELINQLFRTAHTLKGSAYTVGFQAIGDLVHHIEDFMGAVRDGHLAVQPGQTDLLLRSVDVVRVLMRRDSAALVTTQQRFAAALADLKLLHGGGVSSVDAVGAAEVPLLPPQSTAGSTDEAAQSKSADGRPTEEREVIRVSRERLERLLNLVGELVIGRGRLEQRLRVLEQLSQQVLACKSRLVDAVQSFEEKHTFTFPSAPVTSTEAATVGASGLRDFGSLEFDKYDDFNILARRISEVTADITESMSQLSGSIRRSHDDMSHLQQLTLGMRDEIARARMVPIGTPFTRFRRAIREIARASGKEVSLVTSGEHTEVDTGVVERLVDPLVHLVRNAVYHGIEPAGARVAKGKPAVGTVYLHAAHRGNSIIIEVEDDGAGLDLKRIRTKVVNLGLARPEQIQTMPDAEVLKYIFAPGFSTAEKVGDQAGRGVGLDVVKRVIEGMNGHIDVESLPGVGTKFTLDLPLTLLIATALMVRVGSERYAIPLPNVREVTMPTVSSLQHMGERAILQMGEEAIDLYSLRHLLRRESGTVDISMPVVVVRTVSGPIGLAVDELLGRQEIVIKSLGTLRSMERSCFGGATIDPEGHVVLVVDTGRLFARESRESTAMLAAPDTAVMSHQDSDHGMDAQGAARASILLIDDSLSIRKFVGRMLENAGYQVDTAVDGEDGLRKASAQTYKLIFTDLEMPKLNGLEVIQALRSRPQTQQTPVVVMTTRAGDKHRQMALSIGASSYIAKPVEERALLQEVERWVGQVSGARK</sequence>
<dbReference type="Pfam" id="PF02518">
    <property type="entry name" value="HATPase_c"/>
    <property type="match status" value="1"/>
</dbReference>
<dbReference type="InterPro" id="IPR036097">
    <property type="entry name" value="HisK_dim/P_sf"/>
</dbReference>
<feature type="domain" description="HPt" evidence="18">
    <location>
        <begin position="160"/>
        <end position="260"/>
    </location>
</feature>
<dbReference type="SMART" id="SM00387">
    <property type="entry name" value="HATPase_c"/>
    <property type="match status" value="1"/>
</dbReference>
<evidence type="ECO:0000256" key="3">
    <source>
        <dbReference type="ARBA" id="ARBA00021495"/>
    </source>
</evidence>
<reference evidence="20" key="1">
    <citation type="submission" date="2018-04" db="EMBL/GenBank/DDBJ databases">
        <authorList>
            <person name="Lucker S."/>
            <person name="Sakoula D."/>
        </authorList>
    </citation>
    <scope>NUCLEOTIDE SEQUENCE [LARGE SCALE GENOMIC DNA]</scope>
</reference>
<evidence type="ECO:0000256" key="9">
    <source>
        <dbReference type="ARBA" id="ARBA00022840"/>
    </source>
</evidence>
<dbReference type="EC" id="2.7.13.3" evidence="2"/>
<keyword evidence="7" id="KW-0547">Nucleotide-binding</keyword>
<dbReference type="GO" id="GO:0000155">
    <property type="term" value="F:phosphorelay sensor kinase activity"/>
    <property type="evidence" value="ECO:0007669"/>
    <property type="project" value="InterPro"/>
</dbReference>
<comment type="catalytic activity">
    <reaction evidence="1">
        <text>ATP + protein L-histidine = ADP + protein N-phospho-L-histidine.</text>
        <dbReference type="EC" id="2.7.13.3"/>
    </reaction>
</comment>
<dbReference type="GO" id="GO:0005737">
    <property type="term" value="C:cytoplasm"/>
    <property type="evidence" value="ECO:0007669"/>
    <property type="project" value="InterPro"/>
</dbReference>
<keyword evidence="5 13" id="KW-0597">Phosphoprotein</keyword>
<keyword evidence="4" id="KW-0145">Chemotaxis</keyword>
<feature type="domain" description="Histidine kinase" evidence="15">
    <location>
        <begin position="624"/>
        <end position="831"/>
    </location>
</feature>
<dbReference type="InterPro" id="IPR011006">
    <property type="entry name" value="CheY-like_superfamily"/>
</dbReference>
<accession>A0A330L946</accession>
<dbReference type="Gene3D" id="3.30.565.10">
    <property type="entry name" value="Histidine kinase-like ATPase, C-terminal domain"/>
    <property type="match status" value="1"/>
</dbReference>
<evidence type="ECO:0000259" key="16">
    <source>
        <dbReference type="PROSITE" id="PS50110"/>
    </source>
</evidence>
<dbReference type="InterPro" id="IPR004358">
    <property type="entry name" value="Sig_transdc_His_kin-like_C"/>
</dbReference>
<evidence type="ECO:0000256" key="7">
    <source>
        <dbReference type="ARBA" id="ARBA00022741"/>
    </source>
</evidence>
<feature type="domain" description="Response regulatory" evidence="16">
    <location>
        <begin position="999"/>
        <end position="1115"/>
    </location>
</feature>
<feature type="modified residue" description="Phosphohistidine" evidence="12">
    <location>
        <position position="207"/>
    </location>
</feature>
<dbReference type="InterPro" id="IPR003594">
    <property type="entry name" value="HATPase_dom"/>
</dbReference>
<dbReference type="SUPFAM" id="SSF47226">
    <property type="entry name" value="Histidine-containing phosphotransfer domain, HPT domain"/>
    <property type="match status" value="3"/>
</dbReference>
<dbReference type="InterPro" id="IPR005467">
    <property type="entry name" value="His_kinase_dom"/>
</dbReference>
<dbReference type="Pfam" id="PF01627">
    <property type="entry name" value="Hpt"/>
    <property type="match status" value="3"/>
</dbReference>
<feature type="domain" description="HPt" evidence="18">
    <location>
        <begin position="3"/>
        <end position="107"/>
    </location>
</feature>
<dbReference type="SMART" id="SM00073">
    <property type="entry name" value="HPT"/>
    <property type="match status" value="3"/>
</dbReference>
<dbReference type="InParanoid" id="A0A330L946"/>
<dbReference type="Pfam" id="PF02895">
    <property type="entry name" value="H-kinase_dim"/>
    <property type="match status" value="1"/>
</dbReference>